<dbReference type="AlphaFoldDB" id="A0A1Y1UJ53"/>
<dbReference type="RefSeq" id="XP_021871986.1">
    <property type="nucleotide sequence ID" value="XM_022012718.1"/>
</dbReference>
<keyword evidence="3" id="KW-1185">Reference proteome</keyword>
<evidence type="ECO:0000256" key="1">
    <source>
        <dbReference type="SAM" id="MobiDB-lite"/>
    </source>
</evidence>
<proteinExistence type="predicted"/>
<name>A0A1Y1UJ53_9TREE</name>
<sequence>MPPRRPRPSAPPIMTPAASIKSESGASTPGTETSSRVKITTRSRKVKNTGLVTPISVGDEQEMKSVKVEVQELEVEVSPTSAPSTPAQTSAETSPTPSSRTSTRIRYKLDSVQIPSSNKRSRLGVEKTTSADNLTLTSTTRASRSRASDPHSDPIDSLSAANPSDDAKPSLQPDLFSIRDEVASSSASTTNGPRPAHQPFNIGKFSRVQKASAASLALDVPPKRRASARGKGKAAIKKGPESFSDTESEAEGEQVGDDFAMDSEEETAQLKRALKASKSSGKAESSSKAAPRGTAKATRGPALNGPALRRAAAKAAESE</sequence>
<feature type="compositionally biased region" description="Basic residues" evidence="1">
    <location>
        <begin position="223"/>
        <end position="236"/>
    </location>
</feature>
<evidence type="ECO:0000313" key="3">
    <source>
        <dbReference type="Proteomes" id="UP000193218"/>
    </source>
</evidence>
<evidence type="ECO:0000313" key="2">
    <source>
        <dbReference type="EMBL" id="ORX37999.1"/>
    </source>
</evidence>
<feature type="compositionally biased region" description="Polar residues" evidence="1">
    <location>
        <begin position="21"/>
        <end position="38"/>
    </location>
</feature>
<feature type="compositionally biased region" description="Polar residues" evidence="1">
    <location>
        <begin position="183"/>
        <end position="192"/>
    </location>
</feature>
<dbReference type="EMBL" id="NBSH01000005">
    <property type="protein sequence ID" value="ORX37999.1"/>
    <property type="molecule type" value="Genomic_DNA"/>
</dbReference>
<comment type="caution">
    <text evidence="2">The sequence shown here is derived from an EMBL/GenBank/DDBJ whole genome shotgun (WGS) entry which is preliminary data.</text>
</comment>
<feature type="compositionally biased region" description="Basic and acidic residues" evidence="1">
    <location>
        <begin position="61"/>
        <end position="70"/>
    </location>
</feature>
<dbReference type="InParanoid" id="A0A1Y1UJ53"/>
<protein>
    <submittedName>
        <fullName evidence="2">Uncharacterized protein</fullName>
    </submittedName>
</protein>
<feature type="region of interest" description="Disordered" evidence="1">
    <location>
        <begin position="1"/>
        <end position="319"/>
    </location>
</feature>
<reference evidence="2 3" key="1">
    <citation type="submission" date="2017-03" db="EMBL/GenBank/DDBJ databases">
        <title>Widespread Adenine N6-methylation of Active Genes in Fungi.</title>
        <authorList>
            <consortium name="DOE Joint Genome Institute"/>
            <person name="Mondo S.J."/>
            <person name="Dannebaum R.O."/>
            <person name="Kuo R.C."/>
            <person name="Louie K.B."/>
            <person name="Bewick A.J."/>
            <person name="Labutti K."/>
            <person name="Haridas S."/>
            <person name="Kuo A."/>
            <person name="Salamov A."/>
            <person name="Ahrendt S.R."/>
            <person name="Lau R."/>
            <person name="Bowen B.P."/>
            <person name="Lipzen A."/>
            <person name="Sullivan W."/>
            <person name="Andreopoulos W.B."/>
            <person name="Clum A."/>
            <person name="Lindquist E."/>
            <person name="Daum C."/>
            <person name="Northen T.R."/>
            <person name="Ramamoorthy G."/>
            <person name="Schmitz R.J."/>
            <person name="Gryganskyi A."/>
            <person name="Culley D."/>
            <person name="Magnuson J."/>
            <person name="James T.Y."/>
            <person name="O'Malley M.A."/>
            <person name="Stajich J.E."/>
            <person name="Spatafora J.W."/>
            <person name="Visel A."/>
            <person name="Grigoriev I.V."/>
        </authorList>
    </citation>
    <scope>NUCLEOTIDE SEQUENCE [LARGE SCALE GENOMIC DNA]</scope>
    <source>
        <strain evidence="2 3">NRRL Y-17943</strain>
    </source>
</reference>
<feature type="compositionally biased region" description="Low complexity" evidence="1">
    <location>
        <begin position="307"/>
        <end position="319"/>
    </location>
</feature>
<feature type="compositionally biased region" description="Acidic residues" evidence="1">
    <location>
        <begin position="244"/>
        <end position="267"/>
    </location>
</feature>
<feature type="compositionally biased region" description="Low complexity" evidence="1">
    <location>
        <begin position="76"/>
        <end position="102"/>
    </location>
</feature>
<dbReference type="Proteomes" id="UP000193218">
    <property type="component" value="Unassembled WGS sequence"/>
</dbReference>
<organism evidence="2 3">
    <name type="scientific">Kockovaella imperatae</name>
    <dbReference type="NCBI Taxonomy" id="4999"/>
    <lineage>
        <taxon>Eukaryota</taxon>
        <taxon>Fungi</taxon>
        <taxon>Dikarya</taxon>
        <taxon>Basidiomycota</taxon>
        <taxon>Agaricomycotina</taxon>
        <taxon>Tremellomycetes</taxon>
        <taxon>Tremellales</taxon>
        <taxon>Cuniculitremaceae</taxon>
        <taxon>Kockovaella</taxon>
    </lineage>
</organism>
<accession>A0A1Y1UJ53</accession>
<feature type="compositionally biased region" description="Low complexity" evidence="1">
    <location>
        <begin position="276"/>
        <end position="290"/>
    </location>
</feature>
<dbReference type="STRING" id="4999.A0A1Y1UJ53"/>
<gene>
    <name evidence="2" type="ORF">BD324DRAFT_413408</name>
</gene>
<dbReference type="GeneID" id="33554526"/>